<organism evidence="2 3">
    <name type="scientific">Nissabacter archeti</name>
    <dbReference type="NCBI Taxonomy" id="1917880"/>
    <lineage>
        <taxon>Bacteria</taxon>
        <taxon>Pseudomonadati</taxon>
        <taxon>Pseudomonadota</taxon>
        <taxon>Gammaproteobacteria</taxon>
        <taxon>Enterobacterales</taxon>
        <taxon>Yersiniaceae</taxon>
        <taxon>Nissabacter</taxon>
    </lineage>
</organism>
<sequence>MSITELIFTKETLLSVGGALSVGLNGWMAFSRYWISNRARNANDSQQVNMLEWQSKALLEANTKIDQLRDEIEERDETIRQYWKTISETQARLQIIESSQKHLEMQNDSLKEQVRELTISNMNLVKEITDLRTSLGVQR</sequence>
<name>A0ABS5JCP6_9GAMM</name>
<comment type="caution">
    <text evidence="2">The sequence shown here is derived from an EMBL/GenBank/DDBJ whole genome shotgun (WGS) entry which is preliminary data.</text>
</comment>
<keyword evidence="1" id="KW-0175">Coiled coil</keyword>
<feature type="coiled-coil region" evidence="1">
    <location>
        <begin position="51"/>
        <end position="127"/>
    </location>
</feature>
<protein>
    <submittedName>
        <fullName evidence="2">Uncharacterized protein</fullName>
    </submittedName>
</protein>
<evidence type="ECO:0000256" key="1">
    <source>
        <dbReference type="SAM" id="Coils"/>
    </source>
</evidence>
<evidence type="ECO:0000313" key="3">
    <source>
        <dbReference type="Proteomes" id="UP000680634"/>
    </source>
</evidence>
<dbReference type="RefSeq" id="WP_101854410.1">
    <property type="nucleotide sequence ID" value="NZ_JAERKB010000001.1"/>
</dbReference>
<keyword evidence="3" id="KW-1185">Reference proteome</keyword>
<gene>
    <name evidence="2" type="ORF">JK232_02275</name>
</gene>
<accession>A0ABS5JCP6</accession>
<dbReference type="Proteomes" id="UP000680634">
    <property type="component" value="Unassembled WGS sequence"/>
</dbReference>
<evidence type="ECO:0000313" key="2">
    <source>
        <dbReference type="EMBL" id="MBS0967710.1"/>
    </source>
</evidence>
<reference evidence="3" key="1">
    <citation type="submission" date="2023-07" db="EMBL/GenBank/DDBJ databases">
        <title>Genome-inferred correspondence between phylogeny and metabolic traits in the wild Drosophila gut microbiome.</title>
        <authorList>
            <person name="Bueno E."/>
            <person name="Blow F."/>
            <person name="Douglas A.E."/>
        </authorList>
    </citation>
    <scope>NUCLEOTIDE SEQUENCE [LARGE SCALE GENOMIC DNA]</scope>
    <source>
        <strain evidence="3">JGM97</strain>
    </source>
</reference>
<dbReference type="EMBL" id="JAERKB010000001">
    <property type="protein sequence ID" value="MBS0967710.1"/>
    <property type="molecule type" value="Genomic_DNA"/>
</dbReference>
<proteinExistence type="predicted"/>